<evidence type="ECO:0000256" key="12">
    <source>
        <dbReference type="ARBA" id="ARBA00023128"/>
    </source>
</evidence>
<evidence type="ECO:0000256" key="8">
    <source>
        <dbReference type="ARBA" id="ARBA00022967"/>
    </source>
</evidence>
<name>U5JEL9_9HEMI</name>
<keyword evidence="6" id="KW-0679">Respiratory chain</keyword>
<evidence type="ECO:0000256" key="4">
    <source>
        <dbReference type="ARBA" id="ARBA00021095"/>
    </source>
</evidence>
<protein>
    <recommendedName>
        <fullName evidence="4">NADH-ubiquinone oxidoreductase chain 6</fullName>
        <ecNumber evidence="3">7.1.1.2</ecNumber>
    </recommendedName>
    <alternativeName>
        <fullName evidence="14">NADH dehydrogenase subunit 6</fullName>
    </alternativeName>
</protein>
<evidence type="ECO:0000256" key="13">
    <source>
        <dbReference type="ARBA" id="ARBA00023136"/>
    </source>
</evidence>
<comment type="subcellular location">
    <subcellularLocation>
        <location evidence="1">Mitochondrion membrane</location>
        <topology evidence="1">Multi-pass membrane protein</topology>
    </subcellularLocation>
</comment>
<evidence type="ECO:0000256" key="2">
    <source>
        <dbReference type="ARBA" id="ARBA00005698"/>
    </source>
</evidence>
<keyword evidence="8" id="KW-1278">Translocase</keyword>
<keyword evidence="5" id="KW-0813">Transport</keyword>
<keyword evidence="7 16" id="KW-0812">Transmembrane</keyword>
<comment type="similarity">
    <text evidence="2">Belongs to the complex I subunit 6 family.</text>
</comment>
<dbReference type="EC" id="7.1.1.2" evidence="3"/>
<keyword evidence="11" id="KW-0520">NAD</keyword>
<keyword evidence="9" id="KW-0249">Electron transport</keyword>
<evidence type="ECO:0000256" key="16">
    <source>
        <dbReference type="SAM" id="Phobius"/>
    </source>
</evidence>
<evidence type="ECO:0000256" key="15">
    <source>
        <dbReference type="ARBA" id="ARBA00049551"/>
    </source>
</evidence>
<feature type="transmembrane region" description="Helical" evidence="16">
    <location>
        <begin position="80"/>
        <end position="100"/>
    </location>
</feature>
<sequence length="166" mass="19389">MMMMITSSMIISTMFMMMNHPLSMGLWLIMQTIMIALITGVMINMFWFSYILIITMLSGALVLFIYMASVASNEKFQKPMTIMTMLIPMMLLSSITLFMVDQLSWSKVWSTMNWNPMMNNELDSLLKMFNLHNMFITIMLVLYLFLTMIVISYIANTYEGPLRMKN</sequence>
<evidence type="ECO:0000256" key="6">
    <source>
        <dbReference type="ARBA" id="ARBA00022660"/>
    </source>
</evidence>
<evidence type="ECO:0000256" key="10">
    <source>
        <dbReference type="ARBA" id="ARBA00022989"/>
    </source>
</evidence>
<keyword evidence="12 17" id="KW-0496">Mitochondrion</keyword>
<feature type="transmembrane region" description="Helical" evidence="16">
    <location>
        <begin position="134"/>
        <end position="155"/>
    </location>
</feature>
<dbReference type="PANTHER" id="PTHR11435:SF1">
    <property type="entry name" value="NADH-UBIQUINONE OXIDOREDUCTASE CHAIN 6"/>
    <property type="match status" value="1"/>
</dbReference>
<dbReference type="CTD" id="4541"/>
<evidence type="ECO:0000256" key="11">
    <source>
        <dbReference type="ARBA" id="ARBA00023027"/>
    </source>
</evidence>
<keyword evidence="10 16" id="KW-1133">Transmembrane helix</keyword>
<geneLocation type="mitochondrion" evidence="17"/>
<dbReference type="RefSeq" id="YP_008815293.1">
    <property type="nucleotide sequence ID" value="NC_022816.1"/>
</dbReference>
<evidence type="ECO:0000256" key="7">
    <source>
        <dbReference type="ARBA" id="ARBA00022692"/>
    </source>
</evidence>
<reference evidence="17" key="1">
    <citation type="journal article" date="2013" name="Mitochondrial DNA">
        <title>Complete mitochondrial genome of the assassin bug Oncocephalus breviscutum (Hemiptera: Reduviidae).</title>
        <authorList>
            <person name="Li H."/>
            <person name="Gao J."/>
            <person name="Cai W."/>
        </authorList>
    </citation>
    <scope>NUCLEOTIDE SEQUENCE</scope>
</reference>
<gene>
    <name evidence="17" type="primary">ND6</name>
</gene>
<organism evidence="17">
    <name type="scientific">Oncocephalus breviscutum</name>
    <dbReference type="NCBI Taxonomy" id="1347735"/>
    <lineage>
        <taxon>Eukaryota</taxon>
        <taxon>Metazoa</taxon>
        <taxon>Ecdysozoa</taxon>
        <taxon>Arthropoda</taxon>
        <taxon>Hexapoda</taxon>
        <taxon>Insecta</taxon>
        <taxon>Pterygota</taxon>
        <taxon>Neoptera</taxon>
        <taxon>Paraneoptera</taxon>
        <taxon>Hemiptera</taxon>
        <taxon>Heteroptera</taxon>
        <taxon>Panheteroptera</taxon>
        <taxon>Cimicomorpha</taxon>
        <taxon>Reduviidae</taxon>
        <taxon>Stenopodainae</taxon>
        <taxon>Oncocephalus</taxon>
    </lineage>
</organism>
<dbReference type="GO" id="GO:0031966">
    <property type="term" value="C:mitochondrial membrane"/>
    <property type="evidence" value="ECO:0007669"/>
    <property type="project" value="UniProtKB-SubCell"/>
</dbReference>
<evidence type="ECO:0000256" key="14">
    <source>
        <dbReference type="ARBA" id="ARBA00031019"/>
    </source>
</evidence>
<evidence type="ECO:0000256" key="1">
    <source>
        <dbReference type="ARBA" id="ARBA00004225"/>
    </source>
</evidence>
<dbReference type="PANTHER" id="PTHR11435">
    <property type="entry name" value="NADH UBIQUINONE OXIDOREDUCTASE SUBUNIT ND6"/>
    <property type="match status" value="1"/>
</dbReference>
<evidence type="ECO:0000256" key="3">
    <source>
        <dbReference type="ARBA" id="ARBA00012944"/>
    </source>
</evidence>
<evidence type="ECO:0000256" key="5">
    <source>
        <dbReference type="ARBA" id="ARBA00022448"/>
    </source>
</evidence>
<dbReference type="AlphaFoldDB" id="U5JEL9"/>
<dbReference type="EMBL" id="KC887527">
    <property type="protein sequence ID" value="AGO28010.1"/>
    <property type="molecule type" value="Genomic_DNA"/>
</dbReference>
<feature type="transmembrane region" description="Helical" evidence="16">
    <location>
        <begin position="46"/>
        <end position="68"/>
    </location>
</feature>
<dbReference type="GeneID" id="17674401"/>
<proteinExistence type="inferred from homology"/>
<keyword evidence="13 16" id="KW-0472">Membrane</keyword>
<dbReference type="GO" id="GO:0008137">
    <property type="term" value="F:NADH dehydrogenase (ubiquinone) activity"/>
    <property type="evidence" value="ECO:0007669"/>
    <property type="project" value="UniProtKB-EC"/>
</dbReference>
<comment type="catalytic activity">
    <reaction evidence="15">
        <text>a ubiquinone + NADH + 5 H(+)(in) = a ubiquinol + NAD(+) + 4 H(+)(out)</text>
        <dbReference type="Rhea" id="RHEA:29091"/>
        <dbReference type="Rhea" id="RHEA-COMP:9565"/>
        <dbReference type="Rhea" id="RHEA-COMP:9566"/>
        <dbReference type="ChEBI" id="CHEBI:15378"/>
        <dbReference type="ChEBI" id="CHEBI:16389"/>
        <dbReference type="ChEBI" id="CHEBI:17976"/>
        <dbReference type="ChEBI" id="CHEBI:57540"/>
        <dbReference type="ChEBI" id="CHEBI:57945"/>
        <dbReference type="EC" id="7.1.1.2"/>
    </reaction>
</comment>
<dbReference type="InterPro" id="IPR050269">
    <property type="entry name" value="ComplexI_Subunit6"/>
</dbReference>
<evidence type="ECO:0000313" key="17">
    <source>
        <dbReference type="EMBL" id="AGO28010.1"/>
    </source>
</evidence>
<evidence type="ECO:0000256" key="9">
    <source>
        <dbReference type="ARBA" id="ARBA00022982"/>
    </source>
</evidence>
<reference evidence="17" key="2">
    <citation type="submission" date="2013-04" db="EMBL/GenBank/DDBJ databases">
        <authorList>
            <person name="Gao J.Y."/>
            <person name="Cai W.Z."/>
        </authorList>
    </citation>
    <scope>NUCLEOTIDE SEQUENCE</scope>
</reference>
<accession>U5JEL9</accession>